<accession>A0A520RYG4</accession>
<keyword evidence="6" id="KW-0963">Cytoplasm</keyword>
<dbReference type="InterPro" id="IPR010083">
    <property type="entry name" value="FabA"/>
</dbReference>
<proteinExistence type="inferred from homology"/>
<evidence type="ECO:0000256" key="5">
    <source>
        <dbReference type="ARBA" id="ARBA00011738"/>
    </source>
</evidence>
<dbReference type="GO" id="GO:0019171">
    <property type="term" value="F:(3R)-hydroxyacyl-[acyl-carrier-protein] dehydratase activity"/>
    <property type="evidence" value="ECO:0007669"/>
    <property type="project" value="UniProtKB-UniRule"/>
</dbReference>
<gene>
    <name evidence="14" type="primary">fabA</name>
    <name evidence="14" type="ORF">EVA68_07535</name>
</gene>
<comment type="pathway">
    <text evidence="3">Lipid metabolism; fatty acid biosynthesis.</text>
</comment>
<evidence type="ECO:0000256" key="8">
    <source>
        <dbReference type="ARBA" id="ARBA00022832"/>
    </source>
</evidence>
<dbReference type="Proteomes" id="UP000316199">
    <property type="component" value="Unassembled WGS sequence"/>
</dbReference>
<dbReference type="EMBL" id="SHAG01000043">
    <property type="protein sequence ID" value="RZO75227.1"/>
    <property type="molecule type" value="Genomic_DNA"/>
</dbReference>
<protein>
    <recommendedName>
        <fullName evidence="13">3-hydroxyacyl-[acyl-carrier-protein] dehydratase FabA</fullName>
        <ecNumber evidence="13">4.2.1.59</ecNumber>
    </recommendedName>
</protein>
<evidence type="ECO:0000256" key="13">
    <source>
        <dbReference type="NCBIfam" id="TIGR01749"/>
    </source>
</evidence>
<evidence type="ECO:0000256" key="1">
    <source>
        <dbReference type="ARBA" id="ARBA00001055"/>
    </source>
</evidence>
<evidence type="ECO:0000256" key="9">
    <source>
        <dbReference type="ARBA" id="ARBA00023098"/>
    </source>
</evidence>
<keyword evidence="9" id="KW-0443">Lipid metabolism</keyword>
<dbReference type="AlphaFoldDB" id="A0A520RYG4"/>
<keyword evidence="8" id="KW-0276">Fatty acid metabolism</keyword>
<evidence type="ECO:0000256" key="10">
    <source>
        <dbReference type="ARBA" id="ARBA00023160"/>
    </source>
</evidence>
<dbReference type="PANTHER" id="PTHR30272">
    <property type="entry name" value="3-HYDROXYACYL-[ACYL-CARRIER-PROTEIN] DEHYDRATASE"/>
    <property type="match status" value="1"/>
</dbReference>
<sequence>MVEVDRSLMSKHKFTKKELQECGEGTLFGPGRAHLPVGDMLMVDRIIEINEDGGISGKGKIIAELDINPELWFFKCHFIDDPVMPGCLGLDALWQLVGFFLAWKGNAGLGRALGCGKVKFSGQILPSADLVRYEIDIMKLREGKTVMGIADCNVYADDSEIYVAKDIKVGLFTSLDDF</sequence>
<dbReference type="UniPathway" id="UPA00094"/>
<dbReference type="GO" id="GO:0005737">
    <property type="term" value="C:cytoplasm"/>
    <property type="evidence" value="ECO:0007669"/>
    <property type="project" value="UniProtKB-SubCell"/>
</dbReference>
<comment type="subunit">
    <text evidence="5">Homodimer.</text>
</comment>
<evidence type="ECO:0000256" key="4">
    <source>
        <dbReference type="ARBA" id="ARBA00006714"/>
    </source>
</evidence>
<dbReference type="InterPro" id="IPR013114">
    <property type="entry name" value="FabA_FabZ"/>
</dbReference>
<dbReference type="GO" id="GO:0016853">
    <property type="term" value="F:isomerase activity"/>
    <property type="evidence" value="ECO:0007669"/>
    <property type="project" value="UniProtKB-KW"/>
</dbReference>
<keyword evidence="7" id="KW-0444">Lipid biosynthesis</keyword>
<dbReference type="Gene3D" id="3.10.129.10">
    <property type="entry name" value="Hotdog Thioesterase"/>
    <property type="match status" value="1"/>
</dbReference>
<evidence type="ECO:0000256" key="3">
    <source>
        <dbReference type="ARBA" id="ARBA00005194"/>
    </source>
</evidence>
<comment type="caution">
    <text evidence="14">The sequence shown here is derived from an EMBL/GenBank/DDBJ whole genome shotgun (WGS) entry which is preliminary data.</text>
</comment>
<evidence type="ECO:0000313" key="14">
    <source>
        <dbReference type="EMBL" id="RZO75227.1"/>
    </source>
</evidence>
<reference evidence="14 15" key="1">
    <citation type="submission" date="2019-02" db="EMBL/GenBank/DDBJ databases">
        <title>Prokaryotic population dynamics and viral predation in marine succession experiment using metagenomics: the confinement effect.</title>
        <authorList>
            <person name="Haro-Moreno J.M."/>
            <person name="Rodriguez-Valera F."/>
            <person name="Lopez-Perez M."/>
        </authorList>
    </citation>
    <scope>NUCLEOTIDE SEQUENCE [LARGE SCALE GENOMIC DNA]</scope>
    <source>
        <strain evidence="14">MED-G157</strain>
    </source>
</reference>
<evidence type="ECO:0000313" key="15">
    <source>
        <dbReference type="Proteomes" id="UP000316199"/>
    </source>
</evidence>
<evidence type="ECO:0000256" key="7">
    <source>
        <dbReference type="ARBA" id="ARBA00022516"/>
    </source>
</evidence>
<evidence type="ECO:0000256" key="6">
    <source>
        <dbReference type="ARBA" id="ARBA00022490"/>
    </source>
</evidence>
<comment type="subcellular location">
    <subcellularLocation>
        <location evidence="2">Cytoplasm</location>
    </subcellularLocation>
</comment>
<comment type="catalytic activity">
    <reaction evidence="1">
        <text>a (3R)-hydroxyacyl-[ACP] = a (2E)-enoyl-[ACP] + H2O</text>
        <dbReference type="Rhea" id="RHEA:13097"/>
        <dbReference type="Rhea" id="RHEA-COMP:9925"/>
        <dbReference type="Rhea" id="RHEA-COMP:9945"/>
        <dbReference type="ChEBI" id="CHEBI:15377"/>
        <dbReference type="ChEBI" id="CHEBI:78784"/>
        <dbReference type="ChEBI" id="CHEBI:78827"/>
        <dbReference type="EC" id="4.2.1.59"/>
    </reaction>
</comment>
<comment type="similarity">
    <text evidence="4">Belongs to the thioester dehydratase family. FabA subfamily.</text>
</comment>
<dbReference type="GO" id="GO:0006633">
    <property type="term" value="P:fatty acid biosynthetic process"/>
    <property type="evidence" value="ECO:0007669"/>
    <property type="project" value="UniProtKB-UniRule"/>
</dbReference>
<name>A0A520RYG4_9GAMM</name>
<dbReference type="NCBIfam" id="NF003509">
    <property type="entry name" value="PRK05174.1"/>
    <property type="match status" value="1"/>
</dbReference>
<organism evidence="14 15">
    <name type="scientific">OM182 bacterium</name>
    <dbReference type="NCBI Taxonomy" id="2510334"/>
    <lineage>
        <taxon>Bacteria</taxon>
        <taxon>Pseudomonadati</taxon>
        <taxon>Pseudomonadota</taxon>
        <taxon>Gammaproteobacteria</taxon>
        <taxon>OMG group</taxon>
        <taxon>OM182 clade</taxon>
    </lineage>
</organism>
<keyword evidence="10" id="KW-0275">Fatty acid biosynthesis</keyword>
<dbReference type="NCBIfam" id="TIGR01749">
    <property type="entry name" value="fabA"/>
    <property type="match status" value="1"/>
</dbReference>
<keyword evidence="12 14" id="KW-0456">Lyase</keyword>
<dbReference type="Pfam" id="PF07977">
    <property type="entry name" value="FabA"/>
    <property type="match status" value="1"/>
</dbReference>
<evidence type="ECO:0000256" key="11">
    <source>
        <dbReference type="ARBA" id="ARBA00023235"/>
    </source>
</evidence>
<dbReference type="InterPro" id="IPR029069">
    <property type="entry name" value="HotDog_dom_sf"/>
</dbReference>
<dbReference type="EC" id="4.2.1.59" evidence="13"/>
<dbReference type="SUPFAM" id="SSF54637">
    <property type="entry name" value="Thioesterase/thiol ester dehydrase-isomerase"/>
    <property type="match status" value="1"/>
</dbReference>
<evidence type="ECO:0000256" key="2">
    <source>
        <dbReference type="ARBA" id="ARBA00004496"/>
    </source>
</evidence>
<dbReference type="PANTHER" id="PTHR30272:SF8">
    <property type="entry name" value="3-HYDROXYDECANOYL-[ACYL-CARRIER-PROTEIN] DEHYDRATASE"/>
    <property type="match status" value="1"/>
</dbReference>
<keyword evidence="11 14" id="KW-0413">Isomerase</keyword>
<evidence type="ECO:0000256" key="12">
    <source>
        <dbReference type="ARBA" id="ARBA00023239"/>
    </source>
</evidence>